<dbReference type="InterPro" id="IPR035892">
    <property type="entry name" value="C2_domain_sf"/>
</dbReference>
<reference evidence="4" key="2">
    <citation type="submission" date="2022-10" db="EMBL/GenBank/DDBJ databases">
        <authorList>
            <consortium name="ENA_rothamsted_submissions"/>
            <consortium name="culmorum"/>
            <person name="King R."/>
        </authorList>
    </citation>
    <scope>NUCLEOTIDE SEQUENCE</scope>
</reference>
<protein>
    <recommendedName>
        <fullName evidence="3">C2 domain-containing protein</fullName>
    </recommendedName>
</protein>
<keyword evidence="2" id="KW-0106">Calcium</keyword>
<gene>
    <name evidence="4" type="ORF">DIATSA_LOCUS13160</name>
</gene>
<dbReference type="OrthoDB" id="423283at2759"/>
<keyword evidence="1" id="KW-0479">Metal-binding</keyword>
<dbReference type="GO" id="GO:0030672">
    <property type="term" value="C:synaptic vesicle membrane"/>
    <property type="evidence" value="ECO:0007669"/>
    <property type="project" value="TreeGrafter"/>
</dbReference>
<dbReference type="PANTHER" id="PTHR45911">
    <property type="entry name" value="C2 DOMAIN-CONTAINING PROTEIN"/>
    <property type="match status" value="1"/>
</dbReference>
<evidence type="ECO:0000313" key="4">
    <source>
        <dbReference type="EMBL" id="CAG9795931.1"/>
    </source>
</evidence>
<dbReference type="PROSITE" id="PS50004">
    <property type="entry name" value="C2"/>
    <property type="match status" value="1"/>
</dbReference>
<dbReference type="Gene3D" id="2.60.40.150">
    <property type="entry name" value="C2 domain"/>
    <property type="match status" value="1"/>
</dbReference>
<dbReference type="AlphaFoldDB" id="A0A9N9RGT9"/>
<dbReference type="Proteomes" id="UP001153714">
    <property type="component" value="Chromosome 8"/>
</dbReference>
<keyword evidence="5" id="KW-1185">Reference proteome</keyword>
<dbReference type="PRINTS" id="PR00360">
    <property type="entry name" value="C2DOMAIN"/>
</dbReference>
<dbReference type="InterPro" id="IPR000008">
    <property type="entry name" value="C2_dom"/>
</dbReference>
<evidence type="ECO:0000256" key="2">
    <source>
        <dbReference type="ARBA" id="ARBA00022837"/>
    </source>
</evidence>
<dbReference type="SMART" id="SM00239">
    <property type="entry name" value="C2"/>
    <property type="match status" value="1"/>
</dbReference>
<feature type="domain" description="C2" evidence="3">
    <location>
        <begin position="39"/>
        <end position="161"/>
    </location>
</feature>
<sequence>MLDPRTFDVMHNPRPVEVDRPLRNRSSSWTSRRLLNGFSRSEPRYSLQYQTDENSYLLRLKIIGAYALAKKDIFGASDPYVRVELQKVDGDVTLETFLTKTKKRTLNPVWNQEFVFRVRPQEHKLLIQVFDENRLTRDDFLGMVEVPLSTVPSETAANTRLTGVEYPLRPRRSVARSRVRGYIEVYHALLGRGVGEEGQQPAEDAARRADEDWELVEPVTQHGQVPPVSIHTVICWQPSCFPRTGPGGLLCNFKTYRNPSERYSDF</sequence>
<evidence type="ECO:0000313" key="5">
    <source>
        <dbReference type="Proteomes" id="UP001153714"/>
    </source>
</evidence>
<dbReference type="PANTHER" id="PTHR45911:SF3">
    <property type="entry name" value="DYSFERLIN-RELATED"/>
    <property type="match status" value="1"/>
</dbReference>
<dbReference type="GO" id="GO:0005509">
    <property type="term" value="F:calcium ion binding"/>
    <property type="evidence" value="ECO:0007669"/>
    <property type="project" value="TreeGrafter"/>
</dbReference>
<proteinExistence type="predicted"/>
<accession>A0A9N9RGT9</accession>
<dbReference type="EMBL" id="OU893339">
    <property type="protein sequence ID" value="CAG9795931.1"/>
    <property type="molecule type" value="Genomic_DNA"/>
</dbReference>
<evidence type="ECO:0000256" key="1">
    <source>
        <dbReference type="ARBA" id="ARBA00022723"/>
    </source>
</evidence>
<organism evidence="4 5">
    <name type="scientific">Diatraea saccharalis</name>
    <name type="common">sugarcane borer</name>
    <dbReference type="NCBI Taxonomy" id="40085"/>
    <lineage>
        <taxon>Eukaryota</taxon>
        <taxon>Metazoa</taxon>
        <taxon>Ecdysozoa</taxon>
        <taxon>Arthropoda</taxon>
        <taxon>Hexapoda</taxon>
        <taxon>Insecta</taxon>
        <taxon>Pterygota</taxon>
        <taxon>Neoptera</taxon>
        <taxon>Endopterygota</taxon>
        <taxon>Lepidoptera</taxon>
        <taxon>Glossata</taxon>
        <taxon>Ditrysia</taxon>
        <taxon>Pyraloidea</taxon>
        <taxon>Crambidae</taxon>
        <taxon>Crambinae</taxon>
        <taxon>Diatraea</taxon>
    </lineage>
</organism>
<dbReference type="Pfam" id="PF00168">
    <property type="entry name" value="C2"/>
    <property type="match status" value="1"/>
</dbReference>
<name>A0A9N9RGT9_9NEOP</name>
<dbReference type="SUPFAM" id="SSF49562">
    <property type="entry name" value="C2 domain (Calcium/lipid-binding domain, CaLB)"/>
    <property type="match status" value="1"/>
</dbReference>
<dbReference type="GO" id="GO:0046928">
    <property type="term" value="P:regulation of neurotransmitter secretion"/>
    <property type="evidence" value="ECO:0007669"/>
    <property type="project" value="TreeGrafter"/>
</dbReference>
<reference evidence="4" key="1">
    <citation type="submission" date="2021-12" db="EMBL/GenBank/DDBJ databases">
        <authorList>
            <person name="King R."/>
        </authorList>
    </citation>
    <scope>NUCLEOTIDE SEQUENCE</scope>
</reference>
<evidence type="ECO:0000259" key="3">
    <source>
        <dbReference type="PROSITE" id="PS50004"/>
    </source>
</evidence>